<dbReference type="InterPro" id="IPR050469">
    <property type="entry name" value="Diguanylate_Cyclase"/>
</dbReference>
<feature type="domain" description="GGDEF" evidence="4">
    <location>
        <begin position="247"/>
        <end position="380"/>
    </location>
</feature>
<feature type="transmembrane region" description="Helical" evidence="3">
    <location>
        <begin position="148"/>
        <end position="166"/>
    </location>
</feature>
<feature type="transmembrane region" description="Helical" evidence="3">
    <location>
        <begin position="59"/>
        <end position="79"/>
    </location>
</feature>
<evidence type="ECO:0000259" key="4">
    <source>
        <dbReference type="PROSITE" id="PS50887"/>
    </source>
</evidence>
<dbReference type="RefSeq" id="WP_160773819.1">
    <property type="nucleotide sequence ID" value="NZ_WUMV01000001.1"/>
</dbReference>
<dbReference type="PROSITE" id="PS50887">
    <property type="entry name" value="GGDEF"/>
    <property type="match status" value="1"/>
</dbReference>
<dbReference type="EMBL" id="WUMV01000001">
    <property type="protein sequence ID" value="MXN63574.1"/>
    <property type="molecule type" value="Genomic_DNA"/>
</dbReference>
<gene>
    <name evidence="5" type="ORF">GR183_01545</name>
</gene>
<dbReference type="Gene3D" id="3.30.70.270">
    <property type="match status" value="1"/>
</dbReference>
<keyword evidence="6" id="KW-1185">Reference proteome</keyword>
<reference evidence="5 6" key="1">
    <citation type="submission" date="2019-12" db="EMBL/GenBank/DDBJ databases">
        <authorList>
            <person name="Li M."/>
        </authorList>
    </citation>
    <scope>NUCLEOTIDE SEQUENCE [LARGE SCALE GENOMIC DNA]</scope>
    <source>
        <strain evidence="5 6">GBMRC 2046</strain>
    </source>
</reference>
<dbReference type="SUPFAM" id="SSF55073">
    <property type="entry name" value="Nucleotide cyclase"/>
    <property type="match status" value="1"/>
</dbReference>
<feature type="transmembrane region" description="Helical" evidence="3">
    <location>
        <begin position="6"/>
        <end position="25"/>
    </location>
</feature>
<organism evidence="5 6">
    <name type="scientific">Stappia sediminis</name>
    <dbReference type="NCBI Taxonomy" id="2692190"/>
    <lineage>
        <taxon>Bacteria</taxon>
        <taxon>Pseudomonadati</taxon>
        <taxon>Pseudomonadota</taxon>
        <taxon>Alphaproteobacteria</taxon>
        <taxon>Hyphomicrobiales</taxon>
        <taxon>Stappiaceae</taxon>
        <taxon>Stappia</taxon>
    </lineage>
</organism>
<keyword evidence="3" id="KW-1133">Transmembrane helix</keyword>
<proteinExistence type="predicted"/>
<comment type="catalytic activity">
    <reaction evidence="2">
        <text>2 GTP = 3',3'-c-di-GMP + 2 diphosphate</text>
        <dbReference type="Rhea" id="RHEA:24898"/>
        <dbReference type="ChEBI" id="CHEBI:33019"/>
        <dbReference type="ChEBI" id="CHEBI:37565"/>
        <dbReference type="ChEBI" id="CHEBI:58805"/>
        <dbReference type="EC" id="2.7.7.65"/>
    </reaction>
</comment>
<dbReference type="InterPro" id="IPR043128">
    <property type="entry name" value="Rev_trsase/Diguanyl_cyclase"/>
</dbReference>
<evidence type="ECO:0000313" key="5">
    <source>
        <dbReference type="EMBL" id="MXN63574.1"/>
    </source>
</evidence>
<dbReference type="Proteomes" id="UP000433101">
    <property type="component" value="Unassembled WGS sequence"/>
</dbReference>
<dbReference type="PANTHER" id="PTHR45138:SF9">
    <property type="entry name" value="DIGUANYLATE CYCLASE DGCM-RELATED"/>
    <property type="match status" value="1"/>
</dbReference>
<protein>
    <recommendedName>
        <fullName evidence="1">diguanylate cyclase</fullName>
        <ecNumber evidence="1">2.7.7.65</ecNumber>
    </recommendedName>
</protein>
<dbReference type="Pfam" id="PF00990">
    <property type="entry name" value="GGDEF"/>
    <property type="match status" value="1"/>
</dbReference>
<keyword evidence="3" id="KW-0472">Membrane</keyword>
<dbReference type="InterPro" id="IPR029787">
    <property type="entry name" value="Nucleotide_cyclase"/>
</dbReference>
<accession>A0A7X3LR57</accession>
<feature type="transmembrane region" description="Helical" evidence="3">
    <location>
        <begin position="186"/>
        <end position="208"/>
    </location>
</feature>
<feature type="transmembrane region" description="Helical" evidence="3">
    <location>
        <begin position="91"/>
        <end position="111"/>
    </location>
</feature>
<name>A0A7X3LR57_9HYPH</name>
<sequence>MDNFSLFAANAIILFVFAAAFYATWLEQPDARYWKSWAVANLLLGVSLIFFMAEPHLPASVIVVAPNGLLILGFTLRWCGAREFAGREMPLGYAVAPFACFAALCAVPWFIASYGAVYTVVNLILAILALGTAAEFFRDRRDGLLSRYGLVFSYSLMGLSFALRVLQGILEGNEMAYQLPDDMMLVLHLVVALVYTSSSGAFSLTIAYERNAAEQREAALRDPLTGVYNRRDFENRLHTLLEDDKAPRFAIVQFDIDHFKQVNDRFGHAAGDKALRLCASAIRDALRPQDCLARLGGEEFAALLVDIEREEAARIADRVREAVSAIALDVTEDGYRLTVSAGIYHAGSSHPDFDAVMKIADDCLYLAKNRGRDRIELSPAAA</sequence>
<evidence type="ECO:0000256" key="2">
    <source>
        <dbReference type="ARBA" id="ARBA00034247"/>
    </source>
</evidence>
<evidence type="ECO:0000313" key="6">
    <source>
        <dbReference type="Proteomes" id="UP000433101"/>
    </source>
</evidence>
<dbReference type="CDD" id="cd01949">
    <property type="entry name" value="GGDEF"/>
    <property type="match status" value="1"/>
</dbReference>
<feature type="transmembrane region" description="Helical" evidence="3">
    <location>
        <begin position="37"/>
        <end position="53"/>
    </location>
</feature>
<dbReference type="InterPro" id="IPR000160">
    <property type="entry name" value="GGDEF_dom"/>
</dbReference>
<dbReference type="SMART" id="SM00267">
    <property type="entry name" value="GGDEF"/>
    <property type="match status" value="1"/>
</dbReference>
<keyword evidence="3" id="KW-0812">Transmembrane</keyword>
<dbReference type="NCBIfam" id="TIGR00254">
    <property type="entry name" value="GGDEF"/>
    <property type="match status" value="1"/>
</dbReference>
<dbReference type="GO" id="GO:0052621">
    <property type="term" value="F:diguanylate cyclase activity"/>
    <property type="evidence" value="ECO:0007669"/>
    <property type="project" value="UniProtKB-EC"/>
</dbReference>
<dbReference type="PANTHER" id="PTHR45138">
    <property type="entry name" value="REGULATORY COMPONENTS OF SENSORY TRANSDUCTION SYSTEM"/>
    <property type="match status" value="1"/>
</dbReference>
<comment type="caution">
    <text evidence="5">The sequence shown here is derived from an EMBL/GenBank/DDBJ whole genome shotgun (WGS) entry which is preliminary data.</text>
</comment>
<evidence type="ECO:0000256" key="1">
    <source>
        <dbReference type="ARBA" id="ARBA00012528"/>
    </source>
</evidence>
<dbReference type="EC" id="2.7.7.65" evidence="1"/>
<dbReference type="FunFam" id="3.30.70.270:FF:000001">
    <property type="entry name" value="Diguanylate cyclase domain protein"/>
    <property type="match status" value="1"/>
</dbReference>
<evidence type="ECO:0000256" key="3">
    <source>
        <dbReference type="SAM" id="Phobius"/>
    </source>
</evidence>
<feature type="transmembrane region" description="Helical" evidence="3">
    <location>
        <begin position="117"/>
        <end position="136"/>
    </location>
</feature>
<dbReference type="AlphaFoldDB" id="A0A7X3LR57"/>